<accession>A0A4R6WU72</accession>
<dbReference type="InterPro" id="IPR012373">
    <property type="entry name" value="Ferrdict_sens_TM"/>
</dbReference>
<evidence type="ECO:0000313" key="4">
    <source>
        <dbReference type="EMBL" id="TDQ82826.1"/>
    </source>
</evidence>
<dbReference type="EMBL" id="SNYV01000001">
    <property type="protein sequence ID" value="TDQ82826.1"/>
    <property type="molecule type" value="Genomic_DNA"/>
</dbReference>
<dbReference type="PIRSF" id="PIRSF018266">
    <property type="entry name" value="FecR"/>
    <property type="match status" value="1"/>
</dbReference>
<feature type="domain" description="FecR protein" evidence="2">
    <location>
        <begin position="119"/>
        <end position="207"/>
    </location>
</feature>
<sequence length="314" mass="36283">MEPDRYNYLYRRYLDNNCSGEEIHELYVTIRDNTFTKENLLSVEDAVKESPVDLRLNPEASENILKSILKGAQVTKRKLNVKLYFRYASAAAILLISSFLVYNYFQRQVGSGKTFTNTTKDIKKILLEDGSSVILKSGSKLVQVTDFKQDSVRRIRLEGEAFFSIAKRFEQPFMVHSADGFEIRVLGTRFHLNFGKENKEVVLTEGRLSIANNKDKVVVSPGYKAMYSEISNTFQLSAVDTLMYTSWTNRQLYFKDTPLNEVINQLNTIYGTNNLHMHPKFKELQFTGYLPTNNIDHCKEILKKTFINQKLTFL</sequence>
<reference evidence="4 5" key="1">
    <citation type="submission" date="2019-03" db="EMBL/GenBank/DDBJ databases">
        <title>Genomic Encyclopedia of Archaeal and Bacterial Type Strains, Phase II (KMG-II): from individual species to whole genera.</title>
        <authorList>
            <person name="Goeker M."/>
        </authorList>
    </citation>
    <scope>NUCLEOTIDE SEQUENCE [LARGE SCALE GENOMIC DNA]</scope>
    <source>
        <strain evidence="4 5">DSM 28353</strain>
    </source>
</reference>
<proteinExistence type="predicted"/>
<dbReference type="GO" id="GO:0016989">
    <property type="term" value="F:sigma factor antagonist activity"/>
    <property type="evidence" value="ECO:0007669"/>
    <property type="project" value="TreeGrafter"/>
</dbReference>
<dbReference type="RefSeq" id="WP_133582479.1">
    <property type="nucleotide sequence ID" value="NZ_SNYV01000001.1"/>
</dbReference>
<dbReference type="Pfam" id="PF16344">
    <property type="entry name" value="FecR_C"/>
    <property type="match status" value="1"/>
</dbReference>
<keyword evidence="1" id="KW-0812">Transmembrane</keyword>
<dbReference type="Pfam" id="PF04773">
    <property type="entry name" value="FecR"/>
    <property type="match status" value="1"/>
</dbReference>
<dbReference type="PANTHER" id="PTHR30273:SF2">
    <property type="entry name" value="PROTEIN FECR"/>
    <property type="match status" value="1"/>
</dbReference>
<keyword evidence="1" id="KW-1133">Transmembrane helix</keyword>
<evidence type="ECO:0000313" key="5">
    <source>
        <dbReference type="Proteomes" id="UP000295292"/>
    </source>
</evidence>
<feature type="transmembrane region" description="Helical" evidence="1">
    <location>
        <begin position="84"/>
        <end position="105"/>
    </location>
</feature>
<dbReference type="Gene3D" id="3.55.50.30">
    <property type="match status" value="1"/>
</dbReference>
<comment type="caution">
    <text evidence="4">The sequence shown here is derived from an EMBL/GenBank/DDBJ whole genome shotgun (WGS) entry which is preliminary data.</text>
</comment>
<dbReference type="Gene3D" id="2.60.120.1440">
    <property type="match status" value="1"/>
</dbReference>
<dbReference type="PANTHER" id="PTHR30273">
    <property type="entry name" value="PERIPLASMIC SIGNAL SENSOR AND SIGMA FACTOR ACTIVATOR FECR-RELATED"/>
    <property type="match status" value="1"/>
</dbReference>
<protein>
    <submittedName>
        <fullName evidence="4">FecR family protein</fullName>
    </submittedName>
</protein>
<dbReference type="Proteomes" id="UP000295292">
    <property type="component" value="Unassembled WGS sequence"/>
</dbReference>
<feature type="domain" description="Protein FecR C-terminal" evidence="3">
    <location>
        <begin position="252"/>
        <end position="305"/>
    </location>
</feature>
<dbReference type="AlphaFoldDB" id="A0A4R6WU72"/>
<dbReference type="InterPro" id="IPR032508">
    <property type="entry name" value="FecR_C"/>
</dbReference>
<dbReference type="InterPro" id="IPR006860">
    <property type="entry name" value="FecR"/>
</dbReference>
<keyword evidence="1" id="KW-0472">Membrane</keyword>
<name>A0A4R6WU72_9SPHI</name>
<evidence type="ECO:0000259" key="2">
    <source>
        <dbReference type="Pfam" id="PF04773"/>
    </source>
</evidence>
<gene>
    <name evidence="4" type="ORF">CLV99_0048</name>
</gene>
<evidence type="ECO:0000256" key="1">
    <source>
        <dbReference type="SAM" id="Phobius"/>
    </source>
</evidence>
<organism evidence="4 5">
    <name type="scientific">Sphingobacterium yanglingense</name>
    <dbReference type="NCBI Taxonomy" id="1437280"/>
    <lineage>
        <taxon>Bacteria</taxon>
        <taxon>Pseudomonadati</taxon>
        <taxon>Bacteroidota</taxon>
        <taxon>Sphingobacteriia</taxon>
        <taxon>Sphingobacteriales</taxon>
        <taxon>Sphingobacteriaceae</taxon>
        <taxon>Sphingobacterium</taxon>
    </lineage>
</organism>
<keyword evidence="5" id="KW-1185">Reference proteome</keyword>
<evidence type="ECO:0000259" key="3">
    <source>
        <dbReference type="Pfam" id="PF16344"/>
    </source>
</evidence>
<dbReference type="OrthoDB" id="923517at2"/>